<dbReference type="GO" id="GO:0004803">
    <property type="term" value="F:transposase activity"/>
    <property type="evidence" value="ECO:0007669"/>
    <property type="project" value="InterPro"/>
</dbReference>
<dbReference type="Gene3D" id="1.10.10.60">
    <property type="entry name" value="Homeodomain-like"/>
    <property type="match status" value="1"/>
</dbReference>
<dbReference type="InterPro" id="IPR009057">
    <property type="entry name" value="Homeodomain-like_sf"/>
</dbReference>
<protein>
    <submittedName>
        <fullName evidence="1">Transposase</fullName>
    </submittedName>
</protein>
<dbReference type="InterPro" id="IPR002514">
    <property type="entry name" value="Transposase_8"/>
</dbReference>
<reference evidence="1 2" key="1">
    <citation type="submission" date="2016-11" db="EMBL/GenBank/DDBJ databases">
        <authorList>
            <person name="Jaros S."/>
            <person name="Januszkiewicz K."/>
            <person name="Wedrychowicz H."/>
        </authorList>
    </citation>
    <scope>NUCLEOTIDE SEQUENCE [LARGE SCALE GENOMIC DNA]</scope>
    <source>
        <strain evidence="1 2">DSM 6191</strain>
    </source>
</reference>
<dbReference type="GO" id="GO:0006313">
    <property type="term" value="P:DNA transposition"/>
    <property type="evidence" value="ECO:0007669"/>
    <property type="project" value="InterPro"/>
</dbReference>
<dbReference type="Pfam" id="PF01527">
    <property type="entry name" value="HTH_Tnp_1"/>
    <property type="match status" value="1"/>
</dbReference>
<sequence length="113" mass="13368">MRETSKRYTDDFKKMIVEVYETGKPIKEICEEYGVTYTSVNNWVNKINPKQKISSKPVVKVTKQHNETSKEDKDEILRLKKENERIALEKEILHQWRALAKKAIAIFSKDQEI</sequence>
<name>A0A1M5STD0_9CLOT</name>
<dbReference type="SUPFAM" id="SSF46689">
    <property type="entry name" value="Homeodomain-like"/>
    <property type="match status" value="1"/>
</dbReference>
<gene>
    <name evidence="1" type="ORF">SAMN02745941_00001</name>
</gene>
<proteinExistence type="predicted"/>
<dbReference type="AlphaFoldDB" id="A0A1M5STD0"/>
<dbReference type="GO" id="GO:0003677">
    <property type="term" value="F:DNA binding"/>
    <property type="evidence" value="ECO:0007669"/>
    <property type="project" value="InterPro"/>
</dbReference>
<accession>A0A1M5STD0</accession>
<evidence type="ECO:0000313" key="1">
    <source>
        <dbReference type="EMBL" id="SHH41498.1"/>
    </source>
</evidence>
<dbReference type="EMBL" id="FQXU01000003">
    <property type="protein sequence ID" value="SHH41498.1"/>
    <property type="molecule type" value="Genomic_DNA"/>
</dbReference>
<organism evidence="1 2">
    <name type="scientific">Clostridium intestinale DSM 6191</name>
    <dbReference type="NCBI Taxonomy" id="1121320"/>
    <lineage>
        <taxon>Bacteria</taxon>
        <taxon>Bacillati</taxon>
        <taxon>Bacillota</taxon>
        <taxon>Clostridia</taxon>
        <taxon>Eubacteriales</taxon>
        <taxon>Clostridiaceae</taxon>
        <taxon>Clostridium</taxon>
    </lineage>
</organism>
<evidence type="ECO:0000313" key="2">
    <source>
        <dbReference type="Proteomes" id="UP000184241"/>
    </source>
</evidence>
<dbReference type="Proteomes" id="UP000184241">
    <property type="component" value="Unassembled WGS sequence"/>
</dbReference>